<protein>
    <recommendedName>
        <fullName evidence="3">IraD/Gp25-like domain-containing protein</fullName>
    </recommendedName>
</protein>
<dbReference type="SUPFAM" id="SSF160719">
    <property type="entry name" value="gpW/gp25-like"/>
    <property type="match status" value="1"/>
</dbReference>
<evidence type="ECO:0000313" key="2">
    <source>
        <dbReference type="Proteomes" id="UP000191153"/>
    </source>
</evidence>
<keyword evidence="2" id="KW-1185">Reference proteome</keyword>
<dbReference type="STRING" id="180163.SAMN02745174_02037"/>
<organism evidence="1 2">
    <name type="scientific">Cetobacterium ceti</name>
    <dbReference type="NCBI Taxonomy" id="180163"/>
    <lineage>
        <taxon>Bacteria</taxon>
        <taxon>Fusobacteriati</taxon>
        <taxon>Fusobacteriota</taxon>
        <taxon>Fusobacteriia</taxon>
        <taxon>Fusobacteriales</taxon>
        <taxon>Fusobacteriaceae</taxon>
        <taxon>Cetobacterium</taxon>
    </lineage>
</organism>
<dbReference type="Proteomes" id="UP000191153">
    <property type="component" value="Unassembled WGS sequence"/>
</dbReference>
<dbReference type="EMBL" id="FUWX01000016">
    <property type="protein sequence ID" value="SJZ94936.1"/>
    <property type="molecule type" value="Genomic_DNA"/>
</dbReference>
<dbReference type="RefSeq" id="WP_078694490.1">
    <property type="nucleotide sequence ID" value="NZ_FUWX01000016.1"/>
</dbReference>
<accession>A0A1T4PUE1</accession>
<gene>
    <name evidence="1" type="ORF">SAMN02745174_02037</name>
</gene>
<sequence>MVISTISNKDFKYNYLIHPNSIEGIFQQCKLLLSTTRGTVPLERDFGIDSKAVDKPSNILTAGLKVDIQQQFKKFIPRATLLEVKTTSKNGAVEIHVTIGVKDE</sequence>
<proteinExistence type="predicted"/>
<name>A0A1T4PUE1_9FUSO</name>
<dbReference type="AlphaFoldDB" id="A0A1T4PUE1"/>
<reference evidence="1 2" key="1">
    <citation type="submission" date="2017-02" db="EMBL/GenBank/DDBJ databases">
        <authorList>
            <person name="Peterson S.W."/>
        </authorList>
    </citation>
    <scope>NUCLEOTIDE SEQUENCE [LARGE SCALE GENOMIC DNA]</scope>
    <source>
        <strain evidence="1 2">ATCC 700028</strain>
    </source>
</reference>
<dbReference type="OrthoDB" id="92682at2"/>
<evidence type="ECO:0000313" key="1">
    <source>
        <dbReference type="EMBL" id="SJZ94936.1"/>
    </source>
</evidence>
<evidence type="ECO:0008006" key="3">
    <source>
        <dbReference type="Google" id="ProtNLM"/>
    </source>
</evidence>
<dbReference type="Gene3D" id="3.10.450.40">
    <property type="match status" value="1"/>
</dbReference>